<keyword evidence="1" id="KW-1133">Transmembrane helix</keyword>
<keyword evidence="1" id="KW-0472">Membrane</keyword>
<keyword evidence="1" id="KW-0812">Transmembrane</keyword>
<dbReference type="GO" id="GO:0043709">
    <property type="term" value="P:cell adhesion involved in single-species biofilm formation"/>
    <property type="evidence" value="ECO:0007669"/>
    <property type="project" value="TreeGrafter"/>
</dbReference>
<proteinExistence type="predicted"/>
<dbReference type="PANTHER" id="PTHR45138">
    <property type="entry name" value="REGULATORY COMPONENTS OF SENSORY TRANSDUCTION SYSTEM"/>
    <property type="match status" value="1"/>
</dbReference>
<dbReference type="SMART" id="SM00267">
    <property type="entry name" value="GGDEF"/>
    <property type="match status" value="1"/>
</dbReference>
<sequence>MVKIEKLKNVALIVTLFLLLITSAFSYITFQNMEQRAEDTMVDTVPMTTSVERLFTSVVQQEAAVHGYLATGDTEHLKDYDEEKQNIFSILEDLETYEEEYPNLYYMIEERAKPKISQLQRYYETQTAYMKIGFVDEAQGMIEQTKRVLDDIRSLNDEMVQMVEVVMDASWDDLQDASSIARSIILTNAVVALGIVGVFVYFYRIGRQNQKLRKMTNTDRLTGVYNRRYFDWYIHEKWDELSGKEPLSIVLFDIDNYKEFNDTFGHQKGDDCLKHVAKKLTLQMQGSQEGILARYGGEEFIAVLPKYDKESAMQFAERSRLAIEGMKIVHDTSETSPFVTISSGVSSVIPSEEKSIRTFLYQADSALYDAKERGKNREEYQKY</sequence>
<dbReference type="FunFam" id="3.30.70.270:FF:000001">
    <property type="entry name" value="Diguanylate cyclase domain protein"/>
    <property type="match status" value="1"/>
</dbReference>
<dbReference type="InterPro" id="IPR007891">
    <property type="entry name" value="CHASE3"/>
</dbReference>
<evidence type="ECO:0000256" key="1">
    <source>
        <dbReference type="SAM" id="Phobius"/>
    </source>
</evidence>
<name>A0A840QNC6_9BACI</name>
<comment type="caution">
    <text evidence="3">The sequence shown here is derived from an EMBL/GenBank/DDBJ whole genome shotgun (WGS) entry which is preliminary data.</text>
</comment>
<dbReference type="GO" id="GO:0052621">
    <property type="term" value="F:diguanylate cyclase activity"/>
    <property type="evidence" value="ECO:0007669"/>
    <property type="project" value="TreeGrafter"/>
</dbReference>
<feature type="transmembrane region" description="Helical" evidence="1">
    <location>
        <begin position="184"/>
        <end position="205"/>
    </location>
</feature>
<dbReference type="AlphaFoldDB" id="A0A840QNC6"/>
<dbReference type="SUPFAM" id="SSF55073">
    <property type="entry name" value="Nucleotide cyclase"/>
    <property type="match status" value="1"/>
</dbReference>
<evidence type="ECO:0000313" key="3">
    <source>
        <dbReference type="EMBL" id="MBB5172843.1"/>
    </source>
</evidence>
<dbReference type="EMBL" id="JACHHB010000003">
    <property type="protein sequence ID" value="MBB5172843.1"/>
    <property type="molecule type" value="Genomic_DNA"/>
</dbReference>
<accession>A0A840QNC6</accession>
<dbReference type="InterPro" id="IPR050469">
    <property type="entry name" value="Diguanylate_Cyclase"/>
</dbReference>
<dbReference type="Gene3D" id="3.30.70.270">
    <property type="match status" value="1"/>
</dbReference>
<dbReference type="NCBIfam" id="TIGR00254">
    <property type="entry name" value="GGDEF"/>
    <property type="match status" value="1"/>
</dbReference>
<gene>
    <name evidence="3" type="ORF">HNQ41_000987</name>
</gene>
<protein>
    <submittedName>
        <fullName evidence="3">Diguanylate cyclase (GGDEF)-like protein</fullName>
    </submittedName>
</protein>
<organism evidence="3 4">
    <name type="scientific">Texcoconibacillus texcoconensis</name>
    <dbReference type="NCBI Taxonomy" id="1095777"/>
    <lineage>
        <taxon>Bacteria</taxon>
        <taxon>Bacillati</taxon>
        <taxon>Bacillota</taxon>
        <taxon>Bacilli</taxon>
        <taxon>Bacillales</taxon>
        <taxon>Bacillaceae</taxon>
        <taxon>Texcoconibacillus</taxon>
    </lineage>
</organism>
<feature type="domain" description="GGDEF" evidence="2">
    <location>
        <begin position="245"/>
        <end position="383"/>
    </location>
</feature>
<dbReference type="GO" id="GO:1902201">
    <property type="term" value="P:negative regulation of bacterial-type flagellum-dependent cell motility"/>
    <property type="evidence" value="ECO:0007669"/>
    <property type="project" value="TreeGrafter"/>
</dbReference>
<dbReference type="Pfam" id="PF05227">
    <property type="entry name" value="CHASE3"/>
    <property type="match status" value="1"/>
</dbReference>
<dbReference type="Pfam" id="PF00990">
    <property type="entry name" value="GGDEF"/>
    <property type="match status" value="1"/>
</dbReference>
<dbReference type="GO" id="GO:0005886">
    <property type="term" value="C:plasma membrane"/>
    <property type="evidence" value="ECO:0007669"/>
    <property type="project" value="TreeGrafter"/>
</dbReference>
<evidence type="ECO:0000259" key="2">
    <source>
        <dbReference type="PROSITE" id="PS50887"/>
    </source>
</evidence>
<evidence type="ECO:0000313" key="4">
    <source>
        <dbReference type="Proteomes" id="UP000551878"/>
    </source>
</evidence>
<dbReference type="PANTHER" id="PTHR45138:SF9">
    <property type="entry name" value="DIGUANYLATE CYCLASE DGCM-RELATED"/>
    <property type="match status" value="1"/>
</dbReference>
<dbReference type="Proteomes" id="UP000551878">
    <property type="component" value="Unassembled WGS sequence"/>
</dbReference>
<reference evidence="3 4" key="1">
    <citation type="submission" date="2020-08" db="EMBL/GenBank/DDBJ databases">
        <title>Genomic Encyclopedia of Type Strains, Phase IV (KMG-IV): sequencing the most valuable type-strain genomes for metagenomic binning, comparative biology and taxonomic classification.</title>
        <authorList>
            <person name="Goeker M."/>
        </authorList>
    </citation>
    <scope>NUCLEOTIDE SEQUENCE [LARGE SCALE GENOMIC DNA]</scope>
    <source>
        <strain evidence="3 4">DSM 24696</strain>
    </source>
</reference>
<dbReference type="RefSeq" id="WP_184663292.1">
    <property type="nucleotide sequence ID" value="NZ_JACHHB010000003.1"/>
</dbReference>
<dbReference type="PROSITE" id="PS50887">
    <property type="entry name" value="GGDEF"/>
    <property type="match status" value="1"/>
</dbReference>
<dbReference type="InterPro" id="IPR043128">
    <property type="entry name" value="Rev_trsase/Diguanyl_cyclase"/>
</dbReference>
<keyword evidence="4" id="KW-1185">Reference proteome</keyword>
<dbReference type="InterPro" id="IPR029787">
    <property type="entry name" value="Nucleotide_cyclase"/>
</dbReference>
<dbReference type="CDD" id="cd01949">
    <property type="entry name" value="GGDEF"/>
    <property type="match status" value="1"/>
</dbReference>
<dbReference type="InterPro" id="IPR000160">
    <property type="entry name" value="GGDEF_dom"/>
</dbReference>